<evidence type="ECO:0000313" key="2">
    <source>
        <dbReference type="Proteomes" id="UP000236370"/>
    </source>
</evidence>
<dbReference type="EMBL" id="NBAG03000299">
    <property type="protein sequence ID" value="PNI44169.1"/>
    <property type="molecule type" value="Genomic_DNA"/>
</dbReference>
<evidence type="ECO:0000313" key="1">
    <source>
        <dbReference type="EMBL" id="PNI44169.1"/>
    </source>
</evidence>
<dbReference type="Proteomes" id="UP000236370">
    <property type="component" value="Unassembled WGS sequence"/>
</dbReference>
<name>A0A2J8LA76_PANTR</name>
<comment type="caution">
    <text evidence="1">The sequence shown here is derived from an EMBL/GenBank/DDBJ whole genome shotgun (WGS) entry which is preliminary data.</text>
</comment>
<reference evidence="1 2" key="1">
    <citation type="submission" date="2017-12" db="EMBL/GenBank/DDBJ databases">
        <title>High-resolution comparative analysis of great ape genomes.</title>
        <authorList>
            <person name="Pollen A."/>
            <person name="Hastie A."/>
            <person name="Hormozdiari F."/>
            <person name="Dougherty M."/>
            <person name="Liu R."/>
            <person name="Chaisson M."/>
            <person name="Hoppe E."/>
            <person name="Hill C."/>
            <person name="Pang A."/>
            <person name="Hillier L."/>
            <person name="Baker C."/>
            <person name="Armstrong J."/>
            <person name="Shendure J."/>
            <person name="Paten B."/>
            <person name="Wilson R."/>
            <person name="Chao H."/>
            <person name="Schneider V."/>
            <person name="Ventura M."/>
            <person name="Kronenberg Z."/>
            <person name="Murali S."/>
            <person name="Gordon D."/>
            <person name="Cantsilieris S."/>
            <person name="Munson K."/>
            <person name="Nelson B."/>
            <person name="Raja A."/>
            <person name="Underwood J."/>
            <person name="Diekhans M."/>
            <person name="Fiddes I."/>
            <person name="Haussler D."/>
            <person name="Eichler E."/>
        </authorList>
    </citation>
    <scope>NUCLEOTIDE SEQUENCE [LARGE SCALE GENOMIC DNA]</scope>
    <source>
        <strain evidence="1">Yerkes chimp pedigree #C0471</strain>
    </source>
</reference>
<gene>
    <name evidence="1" type="ORF">CK820_G0031219</name>
</gene>
<sequence>MVQLAPAAAMDEVTFRSDTVLSDVHLYTPNHRHLMVRLNSVGQPGRD</sequence>
<organism evidence="1 2">
    <name type="scientific">Pan troglodytes</name>
    <name type="common">Chimpanzee</name>
    <dbReference type="NCBI Taxonomy" id="9598"/>
    <lineage>
        <taxon>Eukaryota</taxon>
        <taxon>Metazoa</taxon>
        <taxon>Chordata</taxon>
        <taxon>Craniata</taxon>
        <taxon>Vertebrata</taxon>
        <taxon>Euteleostomi</taxon>
        <taxon>Mammalia</taxon>
        <taxon>Eutheria</taxon>
        <taxon>Euarchontoglires</taxon>
        <taxon>Primates</taxon>
        <taxon>Haplorrhini</taxon>
        <taxon>Catarrhini</taxon>
        <taxon>Hominidae</taxon>
        <taxon>Pan</taxon>
    </lineage>
</organism>
<dbReference type="AlphaFoldDB" id="A0A2J8LA76"/>
<protein>
    <submittedName>
        <fullName evidence="1">METTL22 isoform 16</fullName>
    </submittedName>
</protein>
<proteinExistence type="predicted"/>
<accession>A0A2J8LA76</accession>